<accession>A0A2K4ZJI8</accession>
<evidence type="ECO:0000256" key="6">
    <source>
        <dbReference type="ARBA" id="ARBA00044538"/>
    </source>
</evidence>
<dbReference type="GO" id="GO:0008234">
    <property type="term" value="F:cysteine-type peptidase activity"/>
    <property type="evidence" value="ECO:0007669"/>
    <property type="project" value="UniProtKB-KW"/>
</dbReference>
<evidence type="ECO:0000256" key="2">
    <source>
        <dbReference type="ARBA" id="ARBA00022670"/>
    </source>
</evidence>
<dbReference type="EMBL" id="OFSM01000018">
    <property type="protein sequence ID" value="SOY30631.1"/>
    <property type="molecule type" value="Genomic_DNA"/>
</dbReference>
<dbReference type="GO" id="GO:0006508">
    <property type="term" value="P:proteolysis"/>
    <property type="evidence" value="ECO:0007669"/>
    <property type="project" value="UniProtKB-KW"/>
</dbReference>
<dbReference type="CDD" id="cd16332">
    <property type="entry name" value="Prp-like"/>
    <property type="match status" value="1"/>
</dbReference>
<sequence>MGHAEYAKAGRPDILCAAVSALTIGTVNSLEELAGERIQLTADESTGFLKCIFEGVLQEKSSFLMDSMIFSLENLSREYGRKYLQVKFEEV</sequence>
<dbReference type="PANTHER" id="PTHR39178">
    <property type="entry name" value="HYPOTHETICAL RIBOSOME-ASSOCIATED PROTEIN"/>
    <property type="match status" value="1"/>
</dbReference>
<protein>
    <recommendedName>
        <fullName evidence="6">Ribosomal processing cysteine protease Prp</fullName>
    </recommendedName>
</protein>
<proteinExistence type="inferred from homology"/>
<dbReference type="AlphaFoldDB" id="A0A2K4ZJI8"/>
<dbReference type="Proteomes" id="UP000236311">
    <property type="component" value="Unassembled WGS sequence"/>
</dbReference>
<keyword evidence="3" id="KW-0378">Hydrolase</keyword>
<reference evidence="7 8" key="1">
    <citation type="submission" date="2018-01" db="EMBL/GenBank/DDBJ databases">
        <authorList>
            <person name="Gaut B.S."/>
            <person name="Morton B.R."/>
            <person name="Clegg M.T."/>
            <person name="Duvall M.R."/>
        </authorList>
    </citation>
    <scope>NUCLEOTIDE SEQUENCE [LARGE SCALE GENOMIC DNA]</scope>
    <source>
        <strain evidence="7">GP69</strain>
    </source>
</reference>
<dbReference type="InterPro" id="IPR007422">
    <property type="entry name" value="Peptidase_Prp"/>
</dbReference>
<dbReference type="InterPro" id="IPR036764">
    <property type="entry name" value="Peptidase_Prp_sf"/>
</dbReference>
<dbReference type="Pfam" id="PF04327">
    <property type="entry name" value="Peptidase_Prp"/>
    <property type="match status" value="1"/>
</dbReference>
<keyword evidence="2" id="KW-0645">Protease</keyword>
<evidence type="ECO:0000313" key="7">
    <source>
        <dbReference type="EMBL" id="SOY30631.1"/>
    </source>
</evidence>
<gene>
    <name evidence="7" type="ORF">AMURIS_03362</name>
</gene>
<evidence type="ECO:0000313" key="8">
    <source>
        <dbReference type="Proteomes" id="UP000236311"/>
    </source>
</evidence>
<keyword evidence="4" id="KW-0788">Thiol protease</keyword>
<dbReference type="PANTHER" id="PTHR39178:SF1">
    <property type="entry name" value="RIBOSOMAL-PROCESSING CYSTEINE PROTEASE PRP"/>
    <property type="match status" value="1"/>
</dbReference>
<dbReference type="Gene3D" id="3.30.70.1490">
    <property type="entry name" value="Cysteine protease Prp"/>
    <property type="match status" value="1"/>
</dbReference>
<evidence type="ECO:0000256" key="1">
    <source>
        <dbReference type="ARBA" id="ARBA00022517"/>
    </source>
</evidence>
<keyword evidence="1" id="KW-0690">Ribosome biogenesis</keyword>
<comment type="similarity">
    <text evidence="5">Belongs to the Prp family.</text>
</comment>
<name>A0A2K4ZJI8_9FIRM</name>
<dbReference type="GO" id="GO:0042254">
    <property type="term" value="P:ribosome biogenesis"/>
    <property type="evidence" value="ECO:0007669"/>
    <property type="project" value="UniProtKB-KW"/>
</dbReference>
<evidence type="ECO:0000256" key="5">
    <source>
        <dbReference type="ARBA" id="ARBA00044503"/>
    </source>
</evidence>
<evidence type="ECO:0000256" key="3">
    <source>
        <dbReference type="ARBA" id="ARBA00022801"/>
    </source>
</evidence>
<evidence type="ECO:0000256" key="4">
    <source>
        <dbReference type="ARBA" id="ARBA00022807"/>
    </source>
</evidence>
<organism evidence="7 8">
    <name type="scientific">Acetatifactor muris</name>
    <dbReference type="NCBI Taxonomy" id="879566"/>
    <lineage>
        <taxon>Bacteria</taxon>
        <taxon>Bacillati</taxon>
        <taxon>Bacillota</taxon>
        <taxon>Clostridia</taxon>
        <taxon>Lachnospirales</taxon>
        <taxon>Lachnospiraceae</taxon>
        <taxon>Acetatifactor</taxon>
    </lineage>
</organism>
<keyword evidence="8" id="KW-1185">Reference proteome</keyword>
<dbReference type="SUPFAM" id="SSF118010">
    <property type="entry name" value="TM1457-like"/>
    <property type="match status" value="1"/>
</dbReference>